<dbReference type="Proteomes" id="UP001163835">
    <property type="component" value="Unassembled WGS sequence"/>
</dbReference>
<protein>
    <submittedName>
        <fullName evidence="1">Aryl-alcohol oxidase-like protein</fullName>
    </submittedName>
</protein>
<name>A0ACC1TSX5_9AGAR</name>
<evidence type="ECO:0000313" key="2">
    <source>
        <dbReference type="Proteomes" id="UP001163835"/>
    </source>
</evidence>
<gene>
    <name evidence="1" type="ORF">F5876DRAFT_79522</name>
</gene>
<sequence>MLVGVCKRITVLSGVVHLVSGAIFTDPSFVYSNKYDYIVAGAGTAGCVIASRLTEDPAIKVLVIEAGLFDNGPDSNIIHTPILAGQGVGTEYDWKYVTTNQIGLNNQSIAYPRGFVVGGSSALNSMVYARGPSEDFDRLASVSQDNRWTWDSLQPFIFRNERHVPDWSNRNVEGEYNPAVHGTGPLMTSLTANKTRLDHRVFEAVDELGDKFFYNEDLNSGYTLGFGWLRSTIGNGARSDSSSAFLTPALNIRANIDLLLQTHVVKVTDMENRNDFRTVQLSQSDEGLIYNITALKEVILSAGSIGTPQILMLSGIGDVEHLSSLGLTGKVNLPNVGRNMQDQAVLGIQYLVNDSSLQDVMTNNTLLQTALTDWGATQTGFAASNVLINTQGFLRLDSDAPPLSLYPDPSAGENSPHISFAFEDFFVPNPNQSAPNSGHWITASVVVQSPTSRGSISLLSTSSFDHPAIDPAFLTTDFDLQATIQAVHTLQKFFNASAFENYIISPHPDAANLTDDADIETYARLWSNTLHHPVATAKMSASDNDGVVRSDLCVHGTTGLRVVDASILPYAPGGFPQAQVYIVAERGSVFIQESGCGL</sequence>
<evidence type="ECO:0000313" key="1">
    <source>
        <dbReference type="EMBL" id="KAJ3807629.1"/>
    </source>
</evidence>
<dbReference type="EMBL" id="MU795288">
    <property type="protein sequence ID" value="KAJ3807629.1"/>
    <property type="molecule type" value="Genomic_DNA"/>
</dbReference>
<keyword evidence="2" id="KW-1185">Reference proteome</keyword>
<proteinExistence type="predicted"/>
<accession>A0ACC1TSX5</accession>
<reference evidence="1" key="1">
    <citation type="submission" date="2022-09" db="EMBL/GenBank/DDBJ databases">
        <title>A Global Phylogenomic Analysis of the Shiitake Genus Lentinula.</title>
        <authorList>
            <consortium name="DOE Joint Genome Institute"/>
            <person name="Sierra-Patev S."/>
            <person name="Min B."/>
            <person name="Naranjo-Ortiz M."/>
            <person name="Looney B."/>
            <person name="Konkel Z."/>
            <person name="Slot J.C."/>
            <person name="Sakamoto Y."/>
            <person name="Steenwyk J.L."/>
            <person name="Rokas A."/>
            <person name="Carro J."/>
            <person name="Camarero S."/>
            <person name="Ferreira P."/>
            <person name="Molpeceres G."/>
            <person name="Ruiz-Duenas F.J."/>
            <person name="Serrano A."/>
            <person name="Henrissat B."/>
            <person name="Drula E."/>
            <person name="Hughes K.W."/>
            <person name="Mata J.L."/>
            <person name="Ishikawa N.K."/>
            <person name="Vargas-Isla R."/>
            <person name="Ushijima S."/>
            <person name="Smith C.A."/>
            <person name="Ahrendt S."/>
            <person name="Andreopoulos W."/>
            <person name="He G."/>
            <person name="Labutti K."/>
            <person name="Lipzen A."/>
            <person name="Ng V."/>
            <person name="Riley R."/>
            <person name="Sandor L."/>
            <person name="Barry K."/>
            <person name="Martinez A.T."/>
            <person name="Xiao Y."/>
            <person name="Gibbons J.G."/>
            <person name="Terashima K."/>
            <person name="Grigoriev I.V."/>
            <person name="Hibbett D.S."/>
        </authorList>
    </citation>
    <scope>NUCLEOTIDE SEQUENCE</scope>
    <source>
        <strain evidence="1">TMI1499</strain>
    </source>
</reference>
<comment type="caution">
    <text evidence="1">The sequence shown here is derived from an EMBL/GenBank/DDBJ whole genome shotgun (WGS) entry which is preliminary data.</text>
</comment>
<organism evidence="1 2">
    <name type="scientific">Lentinula aff. lateritia</name>
    <dbReference type="NCBI Taxonomy" id="2804960"/>
    <lineage>
        <taxon>Eukaryota</taxon>
        <taxon>Fungi</taxon>
        <taxon>Dikarya</taxon>
        <taxon>Basidiomycota</taxon>
        <taxon>Agaricomycotina</taxon>
        <taxon>Agaricomycetes</taxon>
        <taxon>Agaricomycetidae</taxon>
        <taxon>Agaricales</taxon>
        <taxon>Marasmiineae</taxon>
        <taxon>Omphalotaceae</taxon>
        <taxon>Lentinula</taxon>
    </lineage>
</organism>